<keyword evidence="3" id="KW-1185">Reference proteome</keyword>
<evidence type="ECO:0000256" key="1">
    <source>
        <dbReference type="SAM" id="SignalP"/>
    </source>
</evidence>
<sequence>MPLIALRVFRNPTHQIQRGLAFLLVLFSLTGMLSSAWAADEDKSIDLRLFGQNVVGDYDGCHLAFWQHNKTPGSDKFSYVFYAPYNDGEELPAWMKVGKTVYELTRQDGVQTDQPELEELRLYRDPDATFTVLVEVKEQHVADNNIFVDKAKLTITQSKHFPFVISVKGGVVCPQLEDTQDNSADAGSGLYGDAIQLGEALEFDALAAVPAGVLQSVKRDAPDCQPANTTGFGRRFAITDEMTLWEVPCNLYARTGSSVFVTALNSNPAYSNVLIFPAVPDHGDGDDFYEIRAPQVTPQTAMVRSEYYDGDGSCGSYSSYQLRVVEGEALEFFLIEYREKPTCDGVQGEARNFPLIYSAQ</sequence>
<keyword evidence="1" id="KW-0732">Signal</keyword>
<reference evidence="2 3" key="1">
    <citation type="submission" date="2018-01" db="EMBL/GenBank/DDBJ databases">
        <title>The draft genome sequence of Cohaesibacter sp. H1304.</title>
        <authorList>
            <person name="Wang N.-N."/>
            <person name="Du Z.-J."/>
        </authorList>
    </citation>
    <scope>NUCLEOTIDE SEQUENCE [LARGE SCALE GENOMIC DNA]</scope>
    <source>
        <strain evidence="2 3">H1304</strain>
    </source>
</reference>
<feature type="signal peptide" evidence="1">
    <location>
        <begin position="1"/>
        <end position="38"/>
    </location>
</feature>
<organism evidence="2 3">
    <name type="scientific">Cohaesibacter celericrescens</name>
    <dbReference type="NCBI Taxonomy" id="2067669"/>
    <lineage>
        <taxon>Bacteria</taxon>
        <taxon>Pseudomonadati</taxon>
        <taxon>Pseudomonadota</taxon>
        <taxon>Alphaproteobacteria</taxon>
        <taxon>Hyphomicrobiales</taxon>
        <taxon>Cohaesibacteraceae</taxon>
    </lineage>
</organism>
<evidence type="ECO:0000313" key="3">
    <source>
        <dbReference type="Proteomes" id="UP000234881"/>
    </source>
</evidence>
<dbReference type="EMBL" id="PKUQ01000015">
    <property type="protein sequence ID" value="PLW77781.1"/>
    <property type="molecule type" value="Genomic_DNA"/>
</dbReference>
<dbReference type="RefSeq" id="WP_101533265.1">
    <property type="nucleotide sequence ID" value="NZ_PKUQ01000015.1"/>
</dbReference>
<dbReference type="AlphaFoldDB" id="A0A2N5XTE7"/>
<proteinExistence type="predicted"/>
<gene>
    <name evidence="2" type="ORF">C0081_07855</name>
</gene>
<accession>A0A2N5XTE7</accession>
<comment type="caution">
    <text evidence="2">The sequence shown here is derived from an EMBL/GenBank/DDBJ whole genome shotgun (WGS) entry which is preliminary data.</text>
</comment>
<evidence type="ECO:0000313" key="2">
    <source>
        <dbReference type="EMBL" id="PLW77781.1"/>
    </source>
</evidence>
<name>A0A2N5XTE7_9HYPH</name>
<dbReference type="Proteomes" id="UP000234881">
    <property type="component" value="Unassembled WGS sequence"/>
</dbReference>
<protein>
    <submittedName>
        <fullName evidence="2">Uncharacterized protein</fullName>
    </submittedName>
</protein>
<feature type="chain" id="PRO_5014626553" evidence="1">
    <location>
        <begin position="39"/>
        <end position="360"/>
    </location>
</feature>
<dbReference type="OrthoDB" id="7675861at2"/>